<name>A0A512C2T5_9HYPH</name>
<keyword evidence="3" id="KW-1185">Reference proteome</keyword>
<dbReference type="EMBL" id="BJYU01000202">
    <property type="protein sequence ID" value="GEO18519.1"/>
    <property type="molecule type" value="Genomic_DNA"/>
</dbReference>
<evidence type="ECO:0000256" key="1">
    <source>
        <dbReference type="SAM" id="MobiDB-lite"/>
    </source>
</evidence>
<evidence type="ECO:0008006" key="4">
    <source>
        <dbReference type="Google" id="ProtNLM"/>
    </source>
</evidence>
<comment type="caution">
    <text evidence="2">The sequence shown here is derived from an EMBL/GenBank/DDBJ whole genome shotgun (WGS) entry which is preliminary data.</text>
</comment>
<accession>A0A512C2T5</accession>
<dbReference type="AlphaFoldDB" id="A0A512C2T5"/>
<reference evidence="2 3" key="1">
    <citation type="submission" date="2019-07" db="EMBL/GenBank/DDBJ databases">
        <title>Whole genome shotgun sequence of Microvirga aerophila NBRC 106136.</title>
        <authorList>
            <person name="Hosoyama A."/>
            <person name="Uohara A."/>
            <person name="Ohji S."/>
            <person name="Ichikawa N."/>
        </authorList>
    </citation>
    <scope>NUCLEOTIDE SEQUENCE [LARGE SCALE GENOMIC DNA]</scope>
    <source>
        <strain evidence="2 3">NBRC 106136</strain>
    </source>
</reference>
<dbReference type="Proteomes" id="UP000321085">
    <property type="component" value="Unassembled WGS sequence"/>
</dbReference>
<evidence type="ECO:0000313" key="3">
    <source>
        <dbReference type="Proteomes" id="UP000321085"/>
    </source>
</evidence>
<feature type="region of interest" description="Disordered" evidence="1">
    <location>
        <begin position="175"/>
        <end position="215"/>
    </location>
</feature>
<evidence type="ECO:0000313" key="2">
    <source>
        <dbReference type="EMBL" id="GEO18519.1"/>
    </source>
</evidence>
<dbReference type="RefSeq" id="WP_147023052.1">
    <property type="nucleotide sequence ID" value="NZ_BJYU01000202.1"/>
</dbReference>
<gene>
    <name evidence="2" type="ORF">MAE02_62150</name>
</gene>
<sequence length="233" mass="25405">MGTQRLFIIAPSLAHLMRKERGGERVREGYFPDQPQRGTYVQVEETRSNLILEVGESAAPDEQADLPLAHAQTLLAVSQGQVEYVRTKLSISSHEIQALHFVRPGALDLVVIAGAPEDGQDVPPLPWFGPEVSIEPAYQRRRLALDGVPDAPEVDATNAAFNSLLDLLEDRLTTWPQPHESTGSDEPAVSASPLPDALGPMPETEADQEGDDLGIEDAVIRELARALQPRERG</sequence>
<feature type="compositionally biased region" description="Acidic residues" evidence="1">
    <location>
        <begin position="204"/>
        <end position="215"/>
    </location>
</feature>
<organism evidence="2 3">
    <name type="scientific">Microvirga aerophila</name>
    <dbReference type="NCBI Taxonomy" id="670291"/>
    <lineage>
        <taxon>Bacteria</taxon>
        <taxon>Pseudomonadati</taxon>
        <taxon>Pseudomonadota</taxon>
        <taxon>Alphaproteobacteria</taxon>
        <taxon>Hyphomicrobiales</taxon>
        <taxon>Methylobacteriaceae</taxon>
        <taxon>Microvirga</taxon>
    </lineage>
</organism>
<proteinExistence type="predicted"/>
<protein>
    <recommendedName>
        <fullName evidence="4">Adenylate cyclase</fullName>
    </recommendedName>
</protein>